<dbReference type="EC" id="2.1.1.216" evidence="10 13"/>
<evidence type="ECO:0000256" key="4">
    <source>
        <dbReference type="ARBA" id="ARBA00022691"/>
    </source>
</evidence>
<dbReference type="Gene3D" id="3.40.50.150">
    <property type="entry name" value="Vaccinia Virus protein VP39"/>
    <property type="match status" value="1"/>
</dbReference>
<comment type="catalytic activity">
    <reaction evidence="11 13">
        <text>guanosine(26) in tRNA + 2 S-adenosyl-L-methionine = N(2)-dimethylguanosine(26) in tRNA + 2 S-adenosyl-L-homocysteine + 2 H(+)</text>
        <dbReference type="Rhea" id="RHEA:43140"/>
        <dbReference type="Rhea" id="RHEA-COMP:10359"/>
        <dbReference type="Rhea" id="RHEA-COMP:10360"/>
        <dbReference type="ChEBI" id="CHEBI:15378"/>
        <dbReference type="ChEBI" id="CHEBI:57856"/>
        <dbReference type="ChEBI" id="CHEBI:59789"/>
        <dbReference type="ChEBI" id="CHEBI:74269"/>
        <dbReference type="ChEBI" id="CHEBI:74513"/>
        <dbReference type="EC" id="2.1.1.216"/>
    </reaction>
</comment>
<evidence type="ECO:0000256" key="14">
    <source>
        <dbReference type="SAM" id="MobiDB-lite"/>
    </source>
</evidence>
<evidence type="ECO:0000256" key="5">
    <source>
        <dbReference type="ARBA" id="ARBA00022694"/>
    </source>
</evidence>
<gene>
    <name evidence="16" type="ORF">SPHA_11349</name>
</gene>
<dbReference type="Pfam" id="PF00642">
    <property type="entry name" value="zf-CCCH"/>
    <property type="match status" value="1"/>
</dbReference>
<dbReference type="OrthoDB" id="6349953at2759"/>
<comment type="similarity">
    <text evidence="13">Belongs to the class I-like SAM-binding methyltransferase superfamily. Trm1 family.</text>
</comment>
<evidence type="ECO:0000256" key="11">
    <source>
        <dbReference type="ARBA" id="ARBA00051897"/>
    </source>
</evidence>
<dbReference type="Proteomes" id="UP000597762">
    <property type="component" value="Unassembled WGS sequence"/>
</dbReference>
<evidence type="ECO:0000256" key="1">
    <source>
        <dbReference type="ARBA" id="ARBA00022555"/>
    </source>
</evidence>
<evidence type="ECO:0000256" key="3">
    <source>
        <dbReference type="ARBA" id="ARBA00022679"/>
    </source>
</evidence>
<protein>
    <recommendedName>
        <fullName evidence="10 13">tRNA (guanine(26)-N(2))-dimethyltransferase</fullName>
        <ecNumber evidence="10 13">2.1.1.216</ecNumber>
    </recommendedName>
</protein>
<dbReference type="GO" id="GO:0000049">
    <property type="term" value="F:tRNA binding"/>
    <property type="evidence" value="ECO:0007669"/>
    <property type="project" value="UniProtKB-UniRule"/>
</dbReference>
<dbReference type="EMBL" id="CAHIKZ030000375">
    <property type="protein sequence ID" value="CAE1170993.1"/>
    <property type="molecule type" value="Genomic_DNA"/>
</dbReference>
<evidence type="ECO:0000256" key="12">
    <source>
        <dbReference type="PROSITE-ProRule" id="PRU00723"/>
    </source>
</evidence>
<dbReference type="SUPFAM" id="SSF90229">
    <property type="entry name" value="CCCH zinc finger"/>
    <property type="match status" value="1"/>
</dbReference>
<dbReference type="CDD" id="cd02440">
    <property type="entry name" value="AdoMet_MTases"/>
    <property type="match status" value="1"/>
</dbReference>
<keyword evidence="3 13" id="KW-0808">Transferase</keyword>
<dbReference type="InterPro" id="IPR042296">
    <property type="entry name" value="tRNA_met_Trm1_C"/>
</dbReference>
<evidence type="ECO:0000256" key="6">
    <source>
        <dbReference type="ARBA" id="ARBA00022723"/>
    </source>
</evidence>
<organism evidence="16 17">
    <name type="scientific">Acanthosepion pharaonis</name>
    <name type="common">Pharaoh cuttlefish</name>
    <name type="synonym">Sepia pharaonis</name>
    <dbReference type="NCBI Taxonomy" id="158019"/>
    <lineage>
        <taxon>Eukaryota</taxon>
        <taxon>Metazoa</taxon>
        <taxon>Spiralia</taxon>
        <taxon>Lophotrochozoa</taxon>
        <taxon>Mollusca</taxon>
        <taxon>Cephalopoda</taxon>
        <taxon>Coleoidea</taxon>
        <taxon>Decapodiformes</taxon>
        <taxon>Sepiida</taxon>
        <taxon>Sepiina</taxon>
        <taxon>Sepiidae</taxon>
        <taxon>Acanthosepion</taxon>
    </lineage>
</organism>
<evidence type="ECO:0000256" key="10">
    <source>
        <dbReference type="ARBA" id="ARBA00039099"/>
    </source>
</evidence>
<dbReference type="FunFam" id="3.30.56.70:FF:000001">
    <property type="entry name" value="tRNA (guanine(26)-N(2))-dimethyltransferase"/>
    <property type="match status" value="1"/>
</dbReference>
<evidence type="ECO:0000313" key="17">
    <source>
        <dbReference type="Proteomes" id="UP000597762"/>
    </source>
</evidence>
<dbReference type="PROSITE" id="PS50103">
    <property type="entry name" value="ZF_C3H1"/>
    <property type="match status" value="1"/>
</dbReference>
<keyword evidence="9 13" id="KW-0694">RNA-binding</keyword>
<comment type="caution">
    <text evidence="16">The sequence shown here is derived from an EMBL/GenBank/DDBJ whole genome shotgun (WGS) entry which is preliminary data.</text>
</comment>
<accession>A0A812B616</accession>
<keyword evidence="7 12" id="KW-0863">Zinc-finger</keyword>
<dbReference type="InterPro" id="IPR029063">
    <property type="entry name" value="SAM-dependent_MTases_sf"/>
</dbReference>
<feature type="zinc finger region" description="C3H1-type" evidence="12">
    <location>
        <begin position="544"/>
        <end position="571"/>
    </location>
</feature>
<dbReference type="GO" id="GO:0005634">
    <property type="term" value="C:nucleus"/>
    <property type="evidence" value="ECO:0007669"/>
    <property type="project" value="TreeGrafter"/>
</dbReference>
<dbReference type="GO" id="GO:0160104">
    <property type="term" value="F:tRNA (guanine(26)-N2)-dimethyltransferase activity"/>
    <property type="evidence" value="ECO:0007669"/>
    <property type="project" value="UniProtKB-UniRule"/>
</dbReference>
<keyword evidence="2 13" id="KW-0489">Methyltransferase</keyword>
<dbReference type="GO" id="GO:0008270">
    <property type="term" value="F:zinc ion binding"/>
    <property type="evidence" value="ECO:0007669"/>
    <property type="project" value="UniProtKB-KW"/>
</dbReference>
<reference evidence="16" key="1">
    <citation type="submission" date="2021-01" db="EMBL/GenBank/DDBJ databases">
        <authorList>
            <person name="Li R."/>
            <person name="Bekaert M."/>
        </authorList>
    </citation>
    <scope>NUCLEOTIDE SEQUENCE</scope>
    <source>
        <strain evidence="16">Farmed</strain>
    </source>
</reference>
<dbReference type="SMART" id="SM00356">
    <property type="entry name" value="ZnF_C3H1"/>
    <property type="match status" value="1"/>
</dbReference>
<evidence type="ECO:0000313" key="16">
    <source>
        <dbReference type="EMBL" id="CAE1170993.1"/>
    </source>
</evidence>
<keyword evidence="8 12" id="KW-0862">Zinc</keyword>
<dbReference type="Gene3D" id="3.30.56.70">
    <property type="entry name" value="N2,N2-dimethylguanosine tRNA methyltransferase, C-terminal domain"/>
    <property type="match status" value="1"/>
</dbReference>
<dbReference type="AlphaFoldDB" id="A0A812B616"/>
<keyword evidence="6 12" id="KW-0479">Metal-binding</keyword>
<dbReference type="Pfam" id="PF02005">
    <property type="entry name" value="TRM"/>
    <property type="match status" value="1"/>
</dbReference>
<evidence type="ECO:0000256" key="9">
    <source>
        <dbReference type="ARBA" id="ARBA00022884"/>
    </source>
</evidence>
<feature type="compositionally biased region" description="Basic and acidic residues" evidence="14">
    <location>
        <begin position="519"/>
        <end position="530"/>
    </location>
</feature>
<keyword evidence="5 13" id="KW-0819">tRNA processing</keyword>
<evidence type="ECO:0000256" key="8">
    <source>
        <dbReference type="ARBA" id="ARBA00022833"/>
    </source>
</evidence>
<feature type="region of interest" description="Disordered" evidence="14">
    <location>
        <begin position="519"/>
        <end position="545"/>
    </location>
</feature>
<dbReference type="Gene3D" id="4.10.1000.10">
    <property type="entry name" value="Zinc finger, CCCH-type"/>
    <property type="match status" value="1"/>
</dbReference>
<keyword evidence="17" id="KW-1185">Reference proteome</keyword>
<dbReference type="GO" id="GO:0002940">
    <property type="term" value="P:tRNA N2-guanine methylation"/>
    <property type="evidence" value="ECO:0007669"/>
    <property type="project" value="TreeGrafter"/>
</dbReference>
<dbReference type="PANTHER" id="PTHR10631:SF3">
    <property type="entry name" value="TRNA (GUANINE(26)-N(2))-DIMETHYLTRANSFERASE"/>
    <property type="match status" value="1"/>
</dbReference>
<dbReference type="PANTHER" id="PTHR10631">
    <property type="entry name" value="N 2 ,N 2 -DIMETHYLGUANOSINE TRNA METHYLTRANSFERASE"/>
    <property type="match status" value="1"/>
</dbReference>
<keyword evidence="4 13" id="KW-0949">S-adenosyl-L-methionine</keyword>
<name>A0A812B616_ACAPH</name>
<dbReference type="InterPro" id="IPR002905">
    <property type="entry name" value="Trm1"/>
</dbReference>
<dbReference type="InterPro" id="IPR036855">
    <property type="entry name" value="Znf_CCCH_sf"/>
</dbReference>
<evidence type="ECO:0000259" key="15">
    <source>
        <dbReference type="PROSITE" id="PS50103"/>
    </source>
</evidence>
<feature type="domain" description="C3H1-type" evidence="15">
    <location>
        <begin position="544"/>
        <end position="571"/>
    </location>
</feature>
<keyword evidence="1 13" id="KW-0820">tRNA-binding</keyword>
<evidence type="ECO:0000256" key="7">
    <source>
        <dbReference type="ARBA" id="ARBA00022771"/>
    </source>
</evidence>
<dbReference type="NCBIfam" id="TIGR00308">
    <property type="entry name" value="TRM1"/>
    <property type="match status" value="1"/>
</dbReference>
<evidence type="ECO:0000256" key="2">
    <source>
        <dbReference type="ARBA" id="ARBA00022603"/>
    </source>
</evidence>
<dbReference type="PROSITE" id="PS51626">
    <property type="entry name" value="SAM_MT_TRM1"/>
    <property type="match status" value="1"/>
</dbReference>
<dbReference type="SUPFAM" id="SSF53335">
    <property type="entry name" value="S-adenosyl-L-methionine-dependent methyltransferases"/>
    <property type="match status" value="1"/>
</dbReference>
<dbReference type="InterPro" id="IPR000571">
    <property type="entry name" value="Znf_CCCH"/>
</dbReference>
<proteinExistence type="inferred from homology"/>
<evidence type="ECO:0000256" key="13">
    <source>
        <dbReference type="PROSITE-ProRule" id="PRU00958"/>
    </source>
</evidence>
<sequence length="591" mass="66612">MLKKLDDHHMEILSNFQEFNRDLTIAVISEFSRQFTQDPRHLKQVAAVYLRLQKESAQDDVDACPEHQQDKTDSSLPIHDQLQIENGFTEETLSLEAGKVCKNGIRILEGLSASGLRSVRFGLEVPGVREIIANDFDKNAVTYIEKNIQKNKLEALVKANYGDASMVMYENREYENRFDVIDLDPYGSPARFLDGAVQAVSDGGLLCVTCTDTAILCGNAPETCFSKYRGMSLRANFCHEMGLRIILQAIETHANSYSRYIQPLLSISADFYMRVFVRVFKGQSKVKQSVTKLAMVYHCVGCGSFSLQPLGEKTVTKGSNFKYTPAVGPPVGSTCNHCGSRHNVGGPIWADALHDKEFLQNVIASVEKEDFKLNTKDRILGMLSMAYEELPDIPLYYIGDGICDRLHCIAPSLLQIRSAILNGGYRVSLSHCAKNSHKTDAPAEFIWDIMRVWIKDHPVKESRLQEGSVVKAILDREPKYKISFELHPNANPPSRKQGLLRWQINPEPFWGPRPRARVKEADKTCTDAKKEKNKKRKREKNDRDLKMYPCKQFKAGQCKHGDSCVYSHNLDMEGEKMTSAKGAATDTKEES</sequence>